<reference evidence="13" key="1">
    <citation type="submission" date="2019-06" db="EMBL/GenBank/DDBJ databases">
        <title>Draft genome sequence of the griseofulvin-producing fungus Xylaria cubensis strain G536.</title>
        <authorList>
            <person name="Mead M.E."/>
            <person name="Raja H.A."/>
            <person name="Steenwyk J.L."/>
            <person name="Knowles S.L."/>
            <person name="Oberlies N.H."/>
            <person name="Rokas A."/>
        </authorList>
    </citation>
    <scope>NUCLEOTIDE SEQUENCE [LARGE SCALE GENOMIC DNA]</scope>
    <source>
        <strain evidence="13">G536</strain>
    </source>
</reference>
<organism evidence="12 13">
    <name type="scientific">Xylaria flabelliformis</name>
    <dbReference type="NCBI Taxonomy" id="2512241"/>
    <lineage>
        <taxon>Eukaryota</taxon>
        <taxon>Fungi</taxon>
        <taxon>Dikarya</taxon>
        <taxon>Ascomycota</taxon>
        <taxon>Pezizomycotina</taxon>
        <taxon>Sordariomycetes</taxon>
        <taxon>Xylariomycetidae</taxon>
        <taxon>Xylariales</taxon>
        <taxon>Xylariaceae</taxon>
        <taxon>Xylaria</taxon>
    </lineage>
</organism>
<evidence type="ECO:0000256" key="7">
    <source>
        <dbReference type="ARBA" id="ARBA00023004"/>
    </source>
</evidence>
<evidence type="ECO:0000256" key="3">
    <source>
        <dbReference type="ARBA" id="ARBA00010617"/>
    </source>
</evidence>
<dbReference type="InterPro" id="IPR016169">
    <property type="entry name" value="FAD-bd_PCMH_sub2"/>
</dbReference>
<dbReference type="GO" id="GO:0071949">
    <property type="term" value="F:FAD binding"/>
    <property type="evidence" value="ECO:0007669"/>
    <property type="project" value="InterPro"/>
</dbReference>
<dbReference type="InterPro" id="IPR016166">
    <property type="entry name" value="FAD-bd_PCMH"/>
</dbReference>
<comment type="similarity">
    <text evidence="3">Belongs to the cytochrome P450 family.</text>
</comment>
<evidence type="ECO:0000256" key="2">
    <source>
        <dbReference type="ARBA" id="ARBA00005466"/>
    </source>
</evidence>
<feature type="domain" description="FAD-binding PCMH-type" evidence="11">
    <location>
        <begin position="124"/>
        <end position="304"/>
    </location>
</feature>
<evidence type="ECO:0000256" key="4">
    <source>
        <dbReference type="ARBA" id="ARBA00022617"/>
    </source>
</evidence>
<feature type="chain" id="PRO_5021769118" description="FAD-binding PCMH-type domain-containing protein" evidence="10">
    <location>
        <begin position="26"/>
        <end position="1225"/>
    </location>
</feature>
<dbReference type="InterPro" id="IPR012951">
    <property type="entry name" value="BBE"/>
</dbReference>
<feature type="signal peptide" evidence="10">
    <location>
        <begin position="1"/>
        <end position="25"/>
    </location>
</feature>
<dbReference type="PANTHER" id="PTHR24305">
    <property type="entry name" value="CYTOCHROME P450"/>
    <property type="match status" value="1"/>
</dbReference>
<dbReference type="PROSITE" id="PS00086">
    <property type="entry name" value="CYTOCHROME_P450"/>
    <property type="match status" value="1"/>
</dbReference>
<keyword evidence="10" id="KW-0732">Signal</keyword>
<dbReference type="InterPro" id="IPR017972">
    <property type="entry name" value="Cyt_P450_CS"/>
</dbReference>
<dbReference type="GO" id="GO:0020037">
    <property type="term" value="F:heme binding"/>
    <property type="evidence" value="ECO:0007669"/>
    <property type="project" value="InterPro"/>
</dbReference>
<dbReference type="STRING" id="2512241.A0A553HP75"/>
<dbReference type="InterPro" id="IPR001128">
    <property type="entry name" value="Cyt_P450"/>
</dbReference>
<dbReference type="GO" id="GO:0016705">
    <property type="term" value="F:oxidoreductase activity, acting on paired donors, with incorporation or reduction of molecular oxygen"/>
    <property type="evidence" value="ECO:0007669"/>
    <property type="project" value="InterPro"/>
</dbReference>
<dbReference type="InterPro" id="IPR006094">
    <property type="entry name" value="Oxid_FAD_bind_N"/>
</dbReference>
<proteinExistence type="inferred from homology"/>
<evidence type="ECO:0000313" key="12">
    <source>
        <dbReference type="EMBL" id="TRX89756.1"/>
    </source>
</evidence>
<comment type="similarity">
    <text evidence="2">Belongs to the oxygen-dependent FAD-linked oxidoreductase family.</text>
</comment>
<evidence type="ECO:0000256" key="6">
    <source>
        <dbReference type="ARBA" id="ARBA00023002"/>
    </source>
</evidence>
<dbReference type="Proteomes" id="UP000319160">
    <property type="component" value="Unassembled WGS sequence"/>
</dbReference>
<evidence type="ECO:0000256" key="10">
    <source>
        <dbReference type="SAM" id="SignalP"/>
    </source>
</evidence>
<dbReference type="InterPro" id="IPR002401">
    <property type="entry name" value="Cyt_P450_E_grp-I"/>
</dbReference>
<name>A0A553HP75_9PEZI</name>
<dbReference type="GO" id="GO:0004497">
    <property type="term" value="F:monooxygenase activity"/>
    <property type="evidence" value="ECO:0007669"/>
    <property type="project" value="UniProtKB-KW"/>
</dbReference>
<keyword evidence="8" id="KW-0503">Monooxygenase</keyword>
<keyword evidence="7 9" id="KW-0408">Iron</keyword>
<keyword evidence="13" id="KW-1185">Reference proteome</keyword>
<dbReference type="EMBL" id="VFLP01000063">
    <property type="protein sequence ID" value="TRX89756.1"/>
    <property type="molecule type" value="Genomic_DNA"/>
</dbReference>
<dbReference type="InterPro" id="IPR036318">
    <property type="entry name" value="FAD-bd_PCMH-like_sf"/>
</dbReference>
<evidence type="ECO:0000256" key="1">
    <source>
        <dbReference type="ARBA" id="ARBA00001971"/>
    </source>
</evidence>
<dbReference type="SUPFAM" id="SSF56176">
    <property type="entry name" value="FAD-binding/transporter-associated domain-like"/>
    <property type="match status" value="1"/>
</dbReference>
<dbReference type="AlphaFoldDB" id="A0A553HP75"/>
<evidence type="ECO:0000256" key="5">
    <source>
        <dbReference type="ARBA" id="ARBA00022723"/>
    </source>
</evidence>
<evidence type="ECO:0000259" key="11">
    <source>
        <dbReference type="PROSITE" id="PS51387"/>
    </source>
</evidence>
<keyword evidence="4 9" id="KW-0349">Heme</keyword>
<dbReference type="SUPFAM" id="SSF48264">
    <property type="entry name" value="Cytochrome P450"/>
    <property type="match status" value="1"/>
</dbReference>
<dbReference type="InterPro" id="IPR036396">
    <property type="entry name" value="Cyt_P450_sf"/>
</dbReference>
<dbReference type="CDD" id="cd11062">
    <property type="entry name" value="CYP58-like"/>
    <property type="match status" value="1"/>
</dbReference>
<keyword evidence="5 9" id="KW-0479">Metal-binding</keyword>
<dbReference type="PROSITE" id="PS51387">
    <property type="entry name" value="FAD_PCMH"/>
    <property type="match status" value="1"/>
</dbReference>
<dbReference type="PANTHER" id="PTHR24305:SF157">
    <property type="entry name" value="N-ACETYLTRYPTOPHAN 6-HYDROXYLASE IVOC-RELATED"/>
    <property type="match status" value="1"/>
</dbReference>
<evidence type="ECO:0000256" key="8">
    <source>
        <dbReference type="ARBA" id="ARBA00023033"/>
    </source>
</evidence>
<accession>A0A553HP75</accession>
<comment type="caution">
    <text evidence="12">The sequence shown here is derived from an EMBL/GenBank/DDBJ whole genome shotgun (WGS) entry which is preliminary data.</text>
</comment>
<dbReference type="Gene3D" id="1.10.630.10">
    <property type="entry name" value="Cytochrome P450"/>
    <property type="match status" value="1"/>
</dbReference>
<dbReference type="Pfam" id="PF08031">
    <property type="entry name" value="BBE"/>
    <property type="match status" value="1"/>
</dbReference>
<dbReference type="Pfam" id="PF00067">
    <property type="entry name" value="p450"/>
    <property type="match status" value="1"/>
</dbReference>
<gene>
    <name evidence="12" type="ORF">FHL15_009346</name>
</gene>
<dbReference type="Pfam" id="PF01565">
    <property type="entry name" value="FAD_binding_4"/>
    <property type="match status" value="1"/>
</dbReference>
<dbReference type="Gene3D" id="3.30.465.10">
    <property type="match status" value="2"/>
</dbReference>
<dbReference type="GO" id="GO:0005506">
    <property type="term" value="F:iron ion binding"/>
    <property type="evidence" value="ECO:0007669"/>
    <property type="project" value="InterPro"/>
</dbReference>
<sequence>MFHGSSSAFIAAVITCTWLLGSSVAGYTINSGTTACKPIPGDRNWPTTAEWNKLNATVNGRLIATLPIAHVCHAPWYSEEACQTLKSQWGVAELQTSQPAEFLAPWFQNQSCTPFEGEDSPCNLGNYASYSIKVTSSKDIVAGVQFAKEKNVRLVVKNTGHDLQGKSTGKGALSLWTHNMKDMKLIPTYQSDYYNGPAIKVGAGVQIADAVTFAADKGFRAVLGSCPTVGVAGGYSQGGGYGLLASLYGLGADNVLEWEVVTVDGKLVKATPTNKYSDLYWALSGGGGGTYGIVVSMTARVFEDGPVGSANFFFGTASTGSTEAYWKAVGIFHNHIPALVDQKGIVLSYSVSQDTFILYTMTAPDRTKDEVVAILNPLVSDLETVGLNLQTMALNTSTSSTYSSYYQGSLEPVLAVSPISPVAGDRFISRSNLADNAAGVLKGFQDVTAGGNFTLACTALNVNKSHIVKPAAENSASPAWRDALATCIIGSVWSWGQPWDLVLEQQKEYEQSVLPAFEAVTPDAGAYANEANFAQNDWQATFYGENYPRLKKIKARYDPKGVLYGVNSVGSEAWREDGDGHADEHLSREQLLFVSVRTFSKSFQLAYFFEVLLRSQILRQPLSSIVTCRRSASLHPKPKEGAFAAEGFLGDLGAGEIGLPDANAQSLILFGGLPAYYAVSRPGKKAVDLVIGHESTRLLVAAALVCWFGYGIWLAIYRLYLSPIASFPGPKLAALTGWYEAYFDLVEKGGGQFPFEIRRMHEKYGPIVRINPDELHIDDPEYYDVLYSTNKAYDKLKRFQHRFSIPEATFSTVKAEEHKIRRSALAPFFSKAKVRSQAASVQALMDRISEKLSREYTGKNKPANIQDVWSALSADAIMDIVFAKSMNLYDYPDFRSPFTTAVNSVAVYCHITLHFGFLLSIINNLPDWFAMRVFPPFVPVIQFRWEMERQIADVLAKRNQGTKQIGRKTVFSEMVASDLPQHELRPERLLQEAQSLIGAGFETTAWSLTIGTFHILDNPSVLSRLRAELEEVMPDPQYILPLGDLEKLPYLTAVSKEVLRIAFGGVERLPRIDRTGTMTFEKWTIPPGTPVSMDQYHMHTNERVFPEPSVFRPERWLGDPKGPDGVKPLTNYLTTFGRGTRMCLGLNLAHAEIFIGLATLFRRHELELFETTRRDVDFHTEYLKAAPWPGSTYLTTNNMWPYSQGYKSAKFRSPLGFLQHNNETL</sequence>
<feature type="binding site" description="axial binding residue" evidence="9">
    <location>
        <position position="1143"/>
    </location>
    <ligand>
        <name>heme</name>
        <dbReference type="ChEBI" id="CHEBI:30413"/>
    </ligand>
    <ligandPart>
        <name>Fe</name>
        <dbReference type="ChEBI" id="CHEBI:18248"/>
    </ligandPart>
</feature>
<dbReference type="PRINTS" id="PR00463">
    <property type="entry name" value="EP450I"/>
</dbReference>
<evidence type="ECO:0000313" key="13">
    <source>
        <dbReference type="Proteomes" id="UP000319160"/>
    </source>
</evidence>
<keyword evidence="6" id="KW-0560">Oxidoreductase</keyword>
<dbReference type="InterPro" id="IPR050121">
    <property type="entry name" value="Cytochrome_P450_monoxygenase"/>
</dbReference>
<evidence type="ECO:0000256" key="9">
    <source>
        <dbReference type="PIRSR" id="PIRSR602401-1"/>
    </source>
</evidence>
<protein>
    <recommendedName>
        <fullName evidence="11">FAD-binding PCMH-type domain-containing protein</fullName>
    </recommendedName>
</protein>
<dbReference type="OrthoDB" id="3945418at2759"/>
<comment type="cofactor">
    <cofactor evidence="1 9">
        <name>heme</name>
        <dbReference type="ChEBI" id="CHEBI:30413"/>
    </cofactor>
</comment>